<evidence type="ECO:0000256" key="1">
    <source>
        <dbReference type="ARBA" id="ARBA00004163"/>
    </source>
</evidence>
<proteinExistence type="inferred from homology"/>
<dbReference type="PANTHER" id="PTHR13050:SF7">
    <property type="entry name" value="VESICLE TRANSPORT PROTEIN USE1"/>
    <property type="match status" value="1"/>
</dbReference>
<keyword evidence="8 12" id="KW-1133">Transmembrane helix</keyword>
<dbReference type="GO" id="GO:0031201">
    <property type="term" value="C:SNARE complex"/>
    <property type="evidence" value="ECO:0007669"/>
    <property type="project" value="TreeGrafter"/>
</dbReference>
<evidence type="ECO:0000256" key="9">
    <source>
        <dbReference type="ARBA" id="ARBA00023136"/>
    </source>
</evidence>
<comment type="similarity">
    <text evidence="2">Belongs to the USE1 family.</text>
</comment>
<evidence type="ECO:0000256" key="10">
    <source>
        <dbReference type="SAM" id="Coils"/>
    </source>
</evidence>
<evidence type="ECO:0000256" key="3">
    <source>
        <dbReference type="ARBA" id="ARBA00022448"/>
    </source>
</evidence>
<dbReference type="GO" id="GO:0015031">
    <property type="term" value="P:protein transport"/>
    <property type="evidence" value="ECO:0007669"/>
    <property type="project" value="UniProtKB-KW"/>
</dbReference>
<dbReference type="GO" id="GO:0005789">
    <property type="term" value="C:endoplasmic reticulum membrane"/>
    <property type="evidence" value="ECO:0007669"/>
    <property type="project" value="UniProtKB-SubCell"/>
</dbReference>
<keyword evidence="14" id="KW-1185">Reference proteome</keyword>
<feature type="coiled-coil region" evidence="10">
    <location>
        <begin position="24"/>
        <end position="70"/>
    </location>
</feature>
<dbReference type="AlphaFoldDB" id="A0A9P6FVM1"/>
<gene>
    <name evidence="13" type="ORF">BGW38_000462</name>
</gene>
<comment type="subcellular location">
    <subcellularLocation>
        <location evidence="1">Endoplasmic reticulum membrane</location>
        <topology evidence="1">Single-pass type IV membrane protein</topology>
    </subcellularLocation>
</comment>
<keyword evidence="5" id="KW-0256">Endoplasmic reticulum</keyword>
<accession>A0A9P6FVM1</accession>
<feature type="compositionally biased region" description="Basic and acidic residues" evidence="11">
    <location>
        <begin position="142"/>
        <end position="151"/>
    </location>
</feature>
<dbReference type="Pfam" id="PF09753">
    <property type="entry name" value="Use1"/>
    <property type="match status" value="1"/>
</dbReference>
<evidence type="ECO:0000313" key="14">
    <source>
        <dbReference type="Proteomes" id="UP000780801"/>
    </source>
</evidence>
<reference evidence="13" key="1">
    <citation type="journal article" date="2020" name="Fungal Divers.">
        <title>Resolving the Mortierellaceae phylogeny through synthesis of multi-gene phylogenetics and phylogenomics.</title>
        <authorList>
            <person name="Vandepol N."/>
            <person name="Liber J."/>
            <person name="Desiro A."/>
            <person name="Na H."/>
            <person name="Kennedy M."/>
            <person name="Barry K."/>
            <person name="Grigoriev I.V."/>
            <person name="Miller A.N."/>
            <person name="O'Donnell K."/>
            <person name="Stajich J.E."/>
            <person name="Bonito G."/>
        </authorList>
    </citation>
    <scope>NUCLEOTIDE SEQUENCE</scope>
    <source>
        <strain evidence="13">KOD1015</strain>
    </source>
</reference>
<evidence type="ECO:0000256" key="5">
    <source>
        <dbReference type="ARBA" id="ARBA00022824"/>
    </source>
</evidence>
<evidence type="ECO:0000256" key="6">
    <source>
        <dbReference type="ARBA" id="ARBA00022892"/>
    </source>
</evidence>
<dbReference type="GO" id="GO:0005484">
    <property type="term" value="F:SNAP receptor activity"/>
    <property type="evidence" value="ECO:0007669"/>
    <property type="project" value="TreeGrafter"/>
</dbReference>
<dbReference type="Proteomes" id="UP000780801">
    <property type="component" value="Unassembled WGS sequence"/>
</dbReference>
<sequence>MATTHQSMHGTSFGPFAGSPSILEINLRRLMEKCESRAEDAERNLHGSDRTKYLMNIKALREMLVDLREEATQRGRTDNSTLEEYTQRIEMLASESGDVTMAFSPNKRNLIQTRAPLPTLESLDEDNAEQVTSSWRESSTFGDRRQDRSQDLGEPQNRQQGQQYSKEDNAALLGLRDRRTGKDQNSRTTDTREIARDQSRVEHALQNDRAQREEMEASLSRLVKQLRHNATSIHNVLKEEEATGVLRDADQLLDTNISRLGKERVRLELYSKQSRKTKWMIWGIVLGVSIIFVLMFFVIRIL</sequence>
<feature type="compositionally biased region" description="Polar residues" evidence="11">
    <location>
        <begin position="129"/>
        <end position="141"/>
    </location>
</feature>
<protein>
    <submittedName>
        <fullName evidence="13">Uncharacterized protein</fullName>
    </submittedName>
</protein>
<feature type="region of interest" description="Disordered" evidence="11">
    <location>
        <begin position="118"/>
        <end position="194"/>
    </location>
</feature>
<keyword evidence="9 12" id="KW-0472">Membrane</keyword>
<keyword evidence="7" id="KW-0653">Protein transport</keyword>
<keyword evidence="6" id="KW-0931">ER-Golgi transport</keyword>
<evidence type="ECO:0000256" key="12">
    <source>
        <dbReference type="SAM" id="Phobius"/>
    </source>
</evidence>
<dbReference type="EMBL" id="JAABOA010001124">
    <property type="protein sequence ID" value="KAF9582242.1"/>
    <property type="molecule type" value="Genomic_DNA"/>
</dbReference>
<name>A0A9P6FVM1_9FUNG</name>
<evidence type="ECO:0000313" key="13">
    <source>
        <dbReference type="EMBL" id="KAF9582242.1"/>
    </source>
</evidence>
<feature type="compositionally biased region" description="Basic and acidic residues" evidence="11">
    <location>
        <begin position="165"/>
        <end position="194"/>
    </location>
</feature>
<evidence type="ECO:0000256" key="4">
    <source>
        <dbReference type="ARBA" id="ARBA00022692"/>
    </source>
</evidence>
<organism evidence="13 14">
    <name type="scientific">Lunasporangiospora selenospora</name>
    <dbReference type="NCBI Taxonomy" id="979761"/>
    <lineage>
        <taxon>Eukaryota</taxon>
        <taxon>Fungi</taxon>
        <taxon>Fungi incertae sedis</taxon>
        <taxon>Mucoromycota</taxon>
        <taxon>Mortierellomycotina</taxon>
        <taxon>Mortierellomycetes</taxon>
        <taxon>Mortierellales</taxon>
        <taxon>Mortierellaceae</taxon>
        <taxon>Lunasporangiospora</taxon>
    </lineage>
</organism>
<evidence type="ECO:0000256" key="11">
    <source>
        <dbReference type="SAM" id="MobiDB-lite"/>
    </source>
</evidence>
<evidence type="ECO:0000256" key="7">
    <source>
        <dbReference type="ARBA" id="ARBA00022927"/>
    </source>
</evidence>
<evidence type="ECO:0000256" key="2">
    <source>
        <dbReference type="ARBA" id="ARBA00007891"/>
    </source>
</evidence>
<evidence type="ECO:0000256" key="8">
    <source>
        <dbReference type="ARBA" id="ARBA00022989"/>
    </source>
</evidence>
<comment type="caution">
    <text evidence="13">The sequence shown here is derived from an EMBL/GenBank/DDBJ whole genome shotgun (WGS) entry which is preliminary data.</text>
</comment>
<feature type="transmembrane region" description="Helical" evidence="12">
    <location>
        <begin position="279"/>
        <end position="299"/>
    </location>
</feature>
<dbReference type="OrthoDB" id="4506189at2759"/>
<dbReference type="InterPro" id="IPR019150">
    <property type="entry name" value="Vesicle_transport_protein_Use1"/>
</dbReference>
<keyword evidence="4 12" id="KW-0812">Transmembrane</keyword>
<keyword evidence="10" id="KW-0175">Coiled coil</keyword>
<dbReference type="PANTHER" id="PTHR13050">
    <property type="entry name" value="USE1-LIKE PROTEIN"/>
    <property type="match status" value="1"/>
</dbReference>
<keyword evidence="3" id="KW-0813">Transport</keyword>
<dbReference type="GO" id="GO:0006890">
    <property type="term" value="P:retrograde vesicle-mediated transport, Golgi to endoplasmic reticulum"/>
    <property type="evidence" value="ECO:0007669"/>
    <property type="project" value="TreeGrafter"/>
</dbReference>